<dbReference type="AlphaFoldDB" id="A0A660KM31"/>
<feature type="domain" description="NFD4 C-terminal" evidence="8">
    <location>
        <begin position="324"/>
        <end position="540"/>
    </location>
</feature>
<sequence length="592" mass="66450">MQVVRGRWFMIYASMLVMCGAGTTYVYSLYSQDIKALGYDEVEMSNIAFYKDVGSCLAVFNGLIVEVIPTWLGLFLGATMNFGGYFMIWLAVRRHIPTTTSWRMCFYIAVAANAPNFSATIALAKSVQNFPVSRGVVLGLMKGLAGLGVAIITQIYYAIRGSDAIGLLVLLCAILPTSVTLLFMFTIRNIKNGRQPNELRVFLNFFYLTILLALFLMVITLVGIHNPNLIAAVHTESAIAICVMLFLPLLLVIKEELSIRKVKKQPPMNVNINPPTHDQLGTNEKHPQLEENSEQKGMSSCFANIFNKPERGEDHTILQAVVSIDMFYIFLVTLCGYGSALTSFDQLRAIGLALRYNDRLVNSIITLASVWSYFGRVYSGFVSELLLMKWKLPRPVMMSVILLLHSIGLLLVAFPRIKGTYYVASVIIGFTLGAQVPINLAMISELFGLKYFATLLNCAQITTPLWVYLMNNKLTEIIYAILEANKAAKNQNKGIDPSNLKGLSCIGYPCFEVFYSILATIALIGALISLQFGRRTREFYKSDIYKRFRVERYSRGDTYKRFKGETYVKFEKCVKTTETETEMVQSSSYNVH</sequence>
<evidence type="ECO:0000256" key="4">
    <source>
        <dbReference type="ARBA" id="ARBA00023136"/>
    </source>
</evidence>
<dbReference type="EMBL" id="CM017324">
    <property type="protein sequence ID" value="KAE8037453.1"/>
    <property type="molecule type" value="Genomic_DNA"/>
</dbReference>
<evidence type="ECO:0000259" key="8">
    <source>
        <dbReference type="Pfam" id="PF23262"/>
    </source>
</evidence>
<feature type="domain" description="Nodulin-like" evidence="7">
    <location>
        <begin position="7"/>
        <end position="252"/>
    </location>
</feature>
<proteinExistence type="predicted"/>
<dbReference type="Pfam" id="PF06813">
    <property type="entry name" value="Nodulin-like"/>
    <property type="match status" value="1"/>
</dbReference>
<evidence type="ECO:0000313" key="10">
    <source>
        <dbReference type="Proteomes" id="UP000327013"/>
    </source>
</evidence>
<feature type="transmembrane region" description="Helical" evidence="6">
    <location>
        <begin position="230"/>
        <end position="253"/>
    </location>
</feature>
<evidence type="ECO:0000256" key="1">
    <source>
        <dbReference type="ARBA" id="ARBA00004141"/>
    </source>
</evidence>
<feature type="transmembrane region" description="Helical" evidence="6">
    <location>
        <begin position="104"/>
        <end position="124"/>
    </location>
</feature>
<feature type="transmembrane region" description="Helical" evidence="6">
    <location>
        <begin position="360"/>
        <end position="383"/>
    </location>
</feature>
<evidence type="ECO:0000256" key="2">
    <source>
        <dbReference type="ARBA" id="ARBA00022692"/>
    </source>
</evidence>
<feature type="transmembrane region" description="Helical" evidence="6">
    <location>
        <begin position="420"/>
        <end position="442"/>
    </location>
</feature>
<comment type="subcellular location">
    <subcellularLocation>
        <location evidence="1">Membrane</location>
        <topology evidence="1">Multi-pass membrane protein</topology>
    </subcellularLocation>
</comment>
<dbReference type="PANTHER" id="PTHR21576">
    <property type="entry name" value="UNCHARACTERIZED NODULIN-LIKE PROTEIN"/>
    <property type="match status" value="1"/>
</dbReference>
<dbReference type="SUPFAM" id="SSF103473">
    <property type="entry name" value="MFS general substrate transporter"/>
    <property type="match status" value="2"/>
</dbReference>
<dbReference type="OrthoDB" id="6089360at2759"/>
<feature type="transmembrane region" description="Helical" evidence="6">
    <location>
        <begin position="165"/>
        <end position="187"/>
    </location>
</feature>
<feature type="region of interest" description="Disordered" evidence="5">
    <location>
        <begin position="268"/>
        <end position="287"/>
    </location>
</feature>
<feature type="transmembrane region" description="Helical" evidence="6">
    <location>
        <begin position="513"/>
        <end position="532"/>
    </location>
</feature>
<dbReference type="PANTHER" id="PTHR21576:SF29">
    <property type="entry name" value="NODULIN-LIKE DOMAIN-CONTAINING PROTEIN"/>
    <property type="match status" value="1"/>
</dbReference>
<protein>
    <submittedName>
        <fullName evidence="9">Uncharacterized protein</fullName>
    </submittedName>
</protein>
<evidence type="ECO:0000256" key="3">
    <source>
        <dbReference type="ARBA" id="ARBA00022989"/>
    </source>
</evidence>
<keyword evidence="2 6" id="KW-0812">Transmembrane</keyword>
<keyword evidence="3 6" id="KW-1133">Transmembrane helix</keyword>
<keyword evidence="10" id="KW-1185">Reference proteome</keyword>
<feature type="transmembrane region" description="Helical" evidence="6">
    <location>
        <begin position="136"/>
        <end position="159"/>
    </location>
</feature>
<gene>
    <name evidence="9" type="ORF">FH972_010040</name>
</gene>
<dbReference type="GO" id="GO:0016020">
    <property type="term" value="C:membrane"/>
    <property type="evidence" value="ECO:0007669"/>
    <property type="project" value="UniProtKB-SubCell"/>
</dbReference>
<feature type="transmembrane region" description="Helical" evidence="6">
    <location>
        <begin position="395"/>
        <end position="414"/>
    </location>
</feature>
<accession>A0A660KM31</accession>
<dbReference type="InterPro" id="IPR036259">
    <property type="entry name" value="MFS_trans_sf"/>
</dbReference>
<feature type="compositionally biased region" description="Polar residues" evidence="5">
    <location>
        <begin position="268"/>
        <end position="282"/>
    </location>
</feature>
<dbReference type="Pfam" id="PF23262">
    <property type="entry name" value="NFD4_C"/>
    <property type="match status" value="1"/>
</dbReference>
<evidence type="ECO:0000256" key="5">
    <source>
        <dbReference type="SAM" id="MobiDB-lite"/>
    </source>
</evidence>
<reference evidence="9 10" key="1">
    <citation type="submission" date="2019-06" db="EMBL/GenBank/DDBJ databases">
        <title>A chromosomal-level reference genome of Carpinus fangiana (Coryloideae, Betulaceae).</title>
        <authorList>
            <person name="Yang X."/>
            <person name="Wang Z."/>
            <person name="Zhang L."/>
            <person name="Hao G."/>
            <person name="Liu J."/>
            <person name="Yang Y."/>
        </authorList>
    </citation>
    <scope>NUCLEOTIDE SEQUENCE [LARGE SCALE GENOMIC DNA]</scope>
    <source>
        <strain evidence="9">Cfa_2016G</strain>
        <tissue evidence="9">Leaf</tissue>
    </source>
</reference>
<organism evidence="9 10">
    <name type="scientific">Carpinus fangiana</name>
    <dbReference type="NCBI Taxonomy" id="176857"/>
    <lineage>
        <taxon>Eukaryota</taxon>
        <taxon>Viridiplantae</taxon>
        <taxon>Streptophyta</taxon>
        <taxon>Embryophyta</taxon>
        <taxon>Tracheophyta</taxon>
        <taxon>Spermatophyta</taxon>
        <taxon>Magnoliopsida</taxon>
        <taxon>eudicotyledons</taxon>
        <taxon>Gunneridae</taxon>
        <taxon>Pentapetalae</taxon>
        <taxon>rosids</taxon>
        <taxon>fabids</taxon>
        <taxon>Fagales</taxon>
        <taxon>Betulaceae</taxon>
        <taxon>Carpinus</taxon>
    </lineage>
</organism>
<name>A0A660KM31_9ROSI</name>
<evidence type="ECO:0000256" key="6">
    <source>
        <dbReference type="SAM" id="Phobius"/>
    </source>
</evidence>
<feature type="transmembrane region" description="Helical" evidence="6">
    <location>
        <begin position="317"/>
        <end position="340"/>
    </location>
</feature>
<dbReference type="InterPro" id="IPR010658">
    <property type="entry name" value="Nodulin-like"/>
</dbReference>
<dbReference type="Proteomes" id="UP000327013">
    <property type="component" value="Chromosome 4"/>
</dbReference>
<feature type="transmembrane region" description="Helical" evidence="6">
    <location>
        <begin position="9"/>
        <end position="27"/>
    </location>
</feature>
<dbReference type="InterPro" id="IPR056555">
    <property type="entry name" value="NFD4_C"/>
</dbReference>
<feature type="transmembrane region" description="Helical" evidence="6">
    <location>
        <begin position="71"/>
        <end position="92"/>
    </location>
</feature>
<keyword evidence="4 6" id="KW-0472">Membrane</keyword>
<evidence type="ECO:0000313" key="9">
    <source>
        <dbReference type="EMBL" id="KAE8037453.1"/>
    </source>
</evidence>
<feature type="transmembrane region" description="Helical" evidence="6">
    <location>
        <begin position="199"/>
        <end position="224"/>
    </location>
</feature>
<evidence type="ECO:0000259" key="7">
    <source>
        <dbReference type="Pfam" id="PF06813"/>
    </source>
</evidence>